<name>A0ACC1DB36_9NEOP</name>
<organism evidence="1 2">
    <name type="scientific">Dendrolimus kikuchii</name>
    <dbReference type="NCBI Taxonomy" id="765133"/>
    <lineage>
        <taxon>Eukaryota</taxon>
        <taxon>Metazoa</taxon>
        <taxon>Ecdysozoa</taxon>
        <taxon>Arthropoda</taxon>
        <taxon>Hexapoda</taxon>
        <taxon>Insecta</taxon>
        <taxon>Pterygota</taxon>
        <taxon>Neoptera</taxon>
        <taxon>Endopterygota</taxon>
        <taxon>Lepidoptera</taxon>
        <taxon>Glossata</taxon>
        <taxon>Ditrysia</taxon>
        <taxon>Bombycoidea</taxon>
        <taxon>Lasiocampidae</taxon>
        <taxon>Dendrolimus</taxon>
    </lineage>
</organism>
<reference evidence="1 2" key="1">
    <citation type="journal article" date="2021" name="Front. Genet.">
        <title>Chromosome-Level Genome Assembly Reveals Significant Gene Expansion in the Toll and IMD Signaling Pathways of Dendrolimus kikuchii.</title>
        <authorList>
            <person name="Zhou J."/>
            <person name="Wu P."/>
            <person name="Xiong Z."/>
            <person name="Liu N."/>
            <person name="Zhao N."/>
            <person name="Ji M."/>
            <person name="Qiu Y."/>
            <person name="Yang B."/>
        </authorList>
    </citation>
    <scope>NUCLEOTIDE SEQUENCE [LARGE SCALE GENOMIC DNA]</scope>
    <source>
        <strain evidence="1">Ann1</strain>
    </source>
</reference>
<comment type="caution">
    <text evidence="1">The sequence shown here is derived from an EMBL/GenBank/DDBJ whole genome shotgun (WGS) entry which is preliminary data.</text>
</comment>
<gene>
    <name evidence="1" type="ORF">K1T71_003054</name>
</gene>
<protein>
    <submittedName>
        <fullName evidence="1">Uncharacterized protein</fullName>
    </submittedName>
</protein>
<dbReference type="Proteomes" id="UP000824533">
    <property type="component" value="Linkage Group LG05"/>
</dbReference>
<sequence>MDNFANNSNVQQSFRSPPRRRRSTFFERRDSIVPQPAPENIKTEICINETESEKRLDHLSSYYNKLLAEKVGWKNEAIERRHKYHDLRQQYDISTKSSSISRMSYSTLTNEDIDFLKGKPNIYKLYESQQKLHKSMKETIAIIRRANELDDVILSYSEDKVNRITEYILENSTVEPVKD</sequence>
<evidence type="ECO:0000313" key="1">
    <source>
        <dbReference type="EMBL" id="KAJ0180969.1"/>
    </source>
</evidence>
<accession>A0ACC1DB36</accession>
<keyword evidence="2" id="KW-1185">Reference proteome</keyword>
<evidence type="ECO:0000313" key="2">
    <source>
        <dbReference type="Proteomes" id="UP000824533"/>
    </source>
</evidence>
<dbReference type="EMBL" id="CM034391">
    <property type="protein sequence ID" value="KAJ0180969.1"/>
    <property type="molecule type" value="Genomic_DNA"/>
</dbReference>
<proteinExistence type="predicted"/>